<evidence type="ECO:0000313" key="2">
    <source>
        <dbReference type="EMBL" id="KAJ7065955.1"/>
    </source>
</evidence>
<dbReference type="EMBL" id="JARJCN010000169">
    <property type="protein sequence ID" value="KAJ7065955.1"/>
    <property type="molecule type" value="Genomic_DNA"/>
</dbReference>
<comment type="caution">
    <text evidence="2">The sequence shown here is derived from an EMBL/GenBank/DDBJ whole genome shotgun (WGS) entry which is preliminary data.</text>
</comment>
<feature type="non-terminal residue" evidence="2">
    <location>
        <position position="433"/>
    </location>
</feature>
<feature type="compositionally biased region" description="Low complexity" evidence="1">
    <location>
        <begin position="403"/>
        <end position="420"/>
    </location>
</feature>
<feature type="compositionally biased region" description="Acidic residues" evidence="1">
    <location>
        <begin position="421"/>
        <end position="433"/>
    </location>
</feature>
<evidence type="ECO:0000256" key="1">
    <source>
        <dbReference type="SAM" id="MobiDB-lite"/>
    </source>
</evidence>
<reference evidence="2" key="1">
    <citation type="submission" date="2023-03" db="EMBL/GenBank/DDBJ databases">
        <title>Massive genome expansion in bonnet fungi (Mycena s.s.) driven by repeated elements and novel gene families across ecological guilds.</title>
        <authorList>
            <consortium name="Lawrence Berkeley National Laboratory"/>
            <person name="Harder C.B."/>
            <person name="Miyauchi S."/>
            <person name="Viragh M."/>
            <person name="Kuo A."/>
            <person name="Thoen E."/>
            <person name="Andreopoulos B."/>
            <person name="Lu D."/>
            <person name="Skrede I."/>
            <person name="Drula E."/>
            <person name="Henrissat B."/>
            <person name="Morin E."/>
            <person name="Kohler A."/>
            <person name="Barry K."/>
            <person name="LaButti K."/>
            <person name="Morin E."/>
            <person name="Salamov A."/>
            <person name="Lipzen A."/>
            <person name="Mereny Z."/>
            <person name="Hegedus B."/>
            <person name="Baldrian P."/>
            <person name="Stursova M."/>
            <person name="Weitz H."/>
            <person name="Taylor A."/>
            <person name="Grigoriev I.V."/>
            <person name="Nagy L.G."/>
            <person name="Martin F."/>
            <person name="Kauserud H."/>
        </authorList>
    </citation>
    <scope>NUCLEOTIDE SEQUENCE</scope>
    <source>
        <strain evidence="2">CBHHK173m</strain>
    </source>
</reference>
<evidence type="ECO:0000313" key="3">
    <source>
        <dbReference type="Proteomes" id="UP001222325"/>
    </source>
</evidence>
<sequence>LAGSTRYASVFHREQAIMTYLQHTDVFDTYQSLSLLLANKYKRALDLLGTAPALGRAMRELGVQDRSTFVEWLAAEKACLMALKSEPLEETLAMEYYQKLVNLDEQTYVPLVYRVLPSPSNLHLQETTIPPLPADASAANYAEEAKATRRLEAQRRHASELYEKVLLAVHDLESRMGIAERWLPDSEEWKEASIMVGRRRYQRALDGLQGLIIARMFELTKMNMSGTGYKMRKHIAKALQARSAAVKTALETYNAAAARLRPPRPPMTWEQVVDYAFLSDFDLLQEGREDIREQPWAKPAGRLAMDVHFKLLRAEEEIERLNLEIPRFVTYMRDEAAFLRREVARIREEHGDELAHQVECYRMRQGRFNDIHRERLAKLAKVPGFSGSLQPGTAVDKQRTRGGVAPPAAESSAAASPTGAEGEDSDAEEDEEE</sequence>
<keyword evidence="3" id="KW-1185">Reference proteome</keyword>
<feature type="non-terminal residue" evidence="2">
    <location>
        <position position="1"/>
    </location>
</feature>
<name>A0AAD6TQ69_9AGAR</name>
<gene>
    <name evidence="2" type="ORF">B0H15DRAFT_761915</name>
</gene>
<proteinExistence type="predicted"/>
<feature type="region of interest" description="Disordered" evidence="1">
    <location>
        <begin position="387"/>
        <end position="433"/>
    </location>
</feature>
<dbReference type="Proteomes" id="UP001222325">
    <property type="component" value="Unassembled WGS sequence"/>
</dbReference>
<organism evidence="2 3">
    <name type="scientific">Mycena belliarum</name>
    <dbReference type="NCBI Taxonomy" id="1033014"/>
    <lineage>
        <taxon>Eukaryota</taxon>
        <taxon>Fungi</taxon>
        <taxon>Dikarya</taxon>
        <taxon>Basidiomycota</taxon>
        <taxon>Agaricomycotina</taxon>
        <taxon>Agaricomycetes</taxon>
        <taxon>Agaricomycetidae</taxon>
        <taxon>Agaricales</taxon>
        <taxon>Marasmiineae</taxon>
        <taxon>Mycenaceae</taxon>
        <taxon>Mycena</taxon>
    </lineage>
</organism>
<accession>A0AAD6TQ69</accession>
<dbReference type="AlphaFoldDB" id="A0AAD6TQ69"/>
<protein>
    <submittedName>
        <fullName evidence="2">Uncharacterized protein</fullName>
    </submittedName>
</protein>